<dbReference type="GO" id="GO:0004519">
    <property type="term" value="F:endonuclease activity"/>
    <property type="evidence" value="ECO:0007669"/>
    <property type="project" value="UniProtKB-KW"/>
</dbReference>
<dbReference type="PANTHER" id="PTHR34873">
    <property type="entry name" value="SSR1766 PROTEIN"/>
    <property type="match status" value="1"/>
</dbReference>
<dbReference type="SUPFAM" id="SSF54786">
    <property type="entry name" value="YcfA/nrd intein domain"/>
    <property type="match status" value="1"/>
</dbReference>
<comment type="similarity">
    <text evidence="1">Belongs to the HicA mRNA interferase family.</text>
</comment>
<evidence type="ECO:0000313" key="8">
    <source>
        <dbReference type="EMBL" id="QNH54729.1"/>
    </source>
</evidence>
<organism evidence="8 9">
    <name type="scientific">Selenomonas timonae</name>
    <dbReference type="NCBI Taxonomy" id="2754044"/>
    <lineage>
        <taxon>Bacteria</taxon>
        <taxon>Bacillati</taxon>
        <taxon>Bacillota</taxon>
        <taxon>Negativicutes</taxon>
        <taxon>Selenomonadales</taxon>
        <taxon>Selenomonadaceae</taxon>
        <taxon>Selenomonas</taxon>
    </lineage>
</organism>
<dbReference type="InterPro" id="IPR038570">
    <property type="entry name" value="HicA_sf"/>
</dbReference>
<dbReference type="Proteomes" id="UP000515480">
    <property type="component" value="Chromosome"/>
</dbReference>
<evidence type="ECO:0000256" key="3">
    <source>
        <dbReference type="ARBA" id="ARBA00022722"/>
    </source>
</evidence>
<evidence type="ECO:0000256" key="7">
    <source>
        <dbReference type="ARBA" id="ARBA00023016"/>
    </source>
</evidence>
<accession>A0A7G7VKT6</accession>
<dbReference type="KEGG" id="stim:H1B31_01845"/>
<dbReference type="EMBL" id="CP060204">
    <property type="protein sequence ID" value="QNH54729.1"/>
    <property type="molecule type" value="Genomic_DNA"/>
</dbReference>
<dbReference type="AlphaFoldDB" id="A0A7G7VKT6"/>
<evidence type="ECO:0000256" key="6">
    <source>
        <dbReference type="ARBA" id="ARBA00022884"/>
    </source>
</evidence>
<dbReference type="GO" id="GO:0016787">
    <property type="term" value="F:hydrolase activity"/>
    <property type="evidence" value="ECO:0007669"/>
    <property type="project" value="UniProtKB-KW"/>
</dbReference>
<sequence length="62" mass="7100">MATTSKELLKILKKHGWYVERVHGSHHILKHDENPMTIVLPLHNTDMKPGILHSILRDAGLK</sequence>
<keyword evidence="4" id="KW-0255">Endonuclease</keyword>
<dbReference type="GO" id="GO:0003729">
    <property type="term" value="F:mRNA binding"/>
    <property type="evidence" value="ECO:0007669"/>
    <property type="project" value="InterPro"/>
</dbReference>
<keyword evidence="2" id="KW-1277">Toxin-antitoxin system</keyword>
<gene>
    <name evidence="8" type="ORF">H1B31_01845</name>
</gene>
<keyword evidence="3" id="KW-0540">Nuclease</keyword>
<dbReference type="InterPro" id="IPR012933">
    <property type="entry name" value="HicA_mRNA_interferase"/>
</dbReference>
<proteinExistence type="inferred from homology"/>
<dbReference type="RefSeq" id="WP_009441442.1">
    <property type="nucleotide sequence ID" value="NZ_CP060204.1"/>
</dbReference>
<evidence type="ECO:0000256" key="5">
    <source>
        <dbReference type="ARBA" id="ARBA00022801"/>
    </source>
</evidence>
<evidence type="ECO:0000256" key="2">
    <source>
        <dbReference type="ARBA" id="ARBA00022649"/>
    </source>
</evidence>
<protein>
    <submittedName>
        <fullName evidence="8">Type II toxin-antitoxin system HicA family toxin</fullName>
    </submittedName>
</protein>
<keyword evidence="5" id="KW-0378">Hydrolase</keyword>
<evidence type="ECO:0000256" key="4">
    <source>
        <dbReference type="ARBA" id="ARBA00022759"/>
    </source>
</evidence>
<dbReference type="Gene3D" id="3.30.920.30">
    <property type="entry name" value="Hypothetical protein"/>
    <property type="match status" value="1"/>
</dbReference>
<evidence type="ECO:0000313" key="9">
    <source>
        <dbReference type="Proteomes" id="UP000515480"/>
    </source>
</evidence>
<dbReference type="Pfam" id="PF07927">
    <property type="entry name" value="HicA_toxin"/>
    <property type="match status" value="1"/>
</dbReference>
<dbReference type="PANTHER" id="PTHR34873:SF3">
    <property type="entry name" value="ADDICTION MODULE TOXIN, HICA FAMILY"/>
    <property type="match status" value="1"/>
</dbReference>
<keyword evidence="6" id="KW-0694">RNA-binding</keyword>
<name>A0A7G7VKT6_9FIRM</name>
<keyword evidence="7" id="KW-0346">Stress response</keyword>
<keyword evidence="9" id="KW-1185">Reference proteome</keyword>
<reference evidence="8 9" key="1">
    <citation type="submission" date="2020-07" db="EMBL/GenBank/DDBJ databases">
        <title>Complete genome and description of Selenomonas timonensis sp. nov., a new bacterium isolated from a gingivitis subject.</title>
        <authorList>
            <person name="Antezack A."/>
        </authorList>
    </citation>
    <scope>NUCLEOTIDE SEQUENCE [LARGE SCALE GENOMIC DNA]</scope>
    <source>
        <strain evidence="8 9">Marseille-Q3039</strain>
    </source>
</reference>
<evidence type="ECO:0000256" key="1">
    <source>
        <dbReference type="ARBA" id="ARBA00006620"/>
    </source>
</evidence>